<dbReference type="Gene3D" id="3.40.630.30">
    <property type="match status" value="1"/>
</dbReference>
<keyword evidence="2" id="KW-0808">Transferase</keyword>
<dbReference type="EMBL" id="CP011801">
    <property type="protein sequence ID" value="ALA56686.1"/>
    <property type="molecule type" value="Genomic_DNA"/>
</dbReference>
<evidence type="ECO:0000313" key="2">
    <source>
        <dbReference type="EMBL" id="ALA56686.1"/>
    </source>
</evidence>
<dbReference type="PATRIC" id="fig|42253.5.peg.239"/>
<sequence>MEDVDTIVSFSAAMAMETEGRHLDRERLRRGTVTFLDSPRYGFFQVAEATTEGRIVGQLMVTYEWSDWRDGVFWWIQSVYVDPAWRRQGVFRRLHGAILARTQADPAVCGIRLYVDETNRIAQTAYRRVGLTPSPYVVFEQDFLYPRRPVLQDRPDEA</sequence>
<evidence type="ECO:0000259" key="1">
    <source>
        <dbReference type="PROSITE" id="PS51186"/>
    </source>
</evidence>
<dbReference type="AlphaFoldDB" id="A0A0K2G6T5"/>
<dbReference type="STRING" id="42253.NITMOv2_0247"/>
<dbReference type="Pfam" id="PF00583">
    <property type="entry name" value="Acetyltransf_1"/>
    <property type="match status" value="1"/>
</dbReference>
<keyword evidence="3" id="KW-1185">Reference proteome</keyword>
<evidence type="ECO:0000313" key="3">
    <source>
        <dbReference type="Proteomes" id="UP000069205"/>
    </source>
</evidence>
<dbReference type="InterPro" id="IPR016181">
    <property type="entry name" value="Acyl_CoA_acyltransferase"/>
</dbReference>
<feature type="domain" description="N-acetyltransferase" evidence="1">
    <location>
        <begin position="1"/>
        <end position="151"/>
    </location>
</feature>
<name>A0A0K2G6T5_NITMO</name>
<dbReference type="CDD" id="cd04301">
    <property type="entry name" value="NAT_SF"/>
    <property type="match status" value="1"/>
</dbReference>
<dbReference type="Proteomes" id="UP000069205">
    <property type="component" value="Chromosome"/>
</dbReference>
<dbReference type="RefSeq" id="WP_053378135.1">
    <property type="nucleotide sequence ID" value="NZ_CP011801.1"/>
</dbReference>
<gene>
    <name evidence="2" type="ORF">NITMOv2_0247</name>
</gene>
<accession>A0A0K2G6T5</accession>
<dbReference type="InterPro" id="IPR000182">
    <property type="entry name" value="GNAT_dom"/>
</dbReference>
<dbReference type="PROSITE" id="PS51186">
    <property type="entry name" value="GNAT"/>
    <property type="match status" value="1"/>
</dbReference>
<proteinExistence type="predicted"/>
<dbReference type="KEGG" id="nmv:NITMOv2_0247"/>
<reference evidence="2 3" key="1">
    <citation type="journal article" date="2015" name="Proc. Natl. Acad. Sci. U.S.A.">
        <title>Expanded metabolic versatility of ubiquitous nitrite-oxidizing bacteria from the genus Nitrospira.</title>
        <authorList>
            <person name="Koch H."/>
            <person name="Lucker S."/>
            <person name="Albertsen M."/>
            <person name="Kitzinger K."/>
            <person name="Herbold C."/>
            <person name="Spieck E."/>
            <person name="Nielsen P.H."/>
            <person name="Wagner M."/>
            <person name="Daims H."/>
        </authorList>
    </citation>
    <scope>NUCLEOTIDE SEQUENCE [LARGE SCALE GENOMIC DNA]</scope>
    <source>
        <strain evidence="2 3">NSP M-1</strain>
    </source>
</reference>
<organism evidence="2 3">
    <name type="scientific">Nitrospira moscoviensis</name>
    <dbReference type="NCBI Taxonomy" id="42253"/>
    <lineage>
        <taxon>Bacteria</taxon>
        <taxon>Pseudomonadati</taxon>
        <taxon>Nitrospirota</taxon>
        <taxon>Nitrospiria</taxon>
        <taxon>Nitrospirales</taxon>
        <taxon>Nitrospiraceae</taxon>
        <taxon>Nitrospira</taxon>
    </lineage>
</organism>
<dbReference type="SUPFAM" id="SSF55729">
    <property type="entry name" value="Acyl-CoA N-acyltransferases (Nat)"/>
    <property type="match status" value="1"/>
</dbReference>
<dbReference type="OrthoDB" id="9805924at2"/>
<protein>
    <submittedName>
        <fullName evidence="2">N-acetyltransferase, GNAT family</fullName>
    </submittedName>
</protein>
<dbReference type="GO" id="GO:0016747">
    <property type="term" value="F:acyltransferase activity, transferring groups other than amino-acyl groups"/>
    <property type="evidence" value="ECO:0007669"/>
    <property type="project" value="InterPro"/>
</dbReference>